<protein>
    <submittedName>
        <fullName evidence="1">Uncharacterized protein</fullName>
    </submittedName>
</protein>
<evidence type="ECO:0000313" key="2">
    <source>
        <dbReference type="Proteomes" id="UP001239111"/>
    </source>
</evidence>
<organism evidence="1 2">
    <name type="scientific">Eretmocerus hayati</name>
    <dbReference type="NCBI Taxonomy" id="131215"/>
    <lineage>
        <taxon>Eukaryota</taxon>
        <taxon>Metazoa</taxon>
        <taxon>Ecdysozoa</taxon>
        <taxon>Arthropoda</taxon>
        <taxon>Hexapoda</taxon>
        <taxon>Insecta</taxon>
        <taxon>Pterygota</taxon>
        <taxon>Neoptera</taxon>
        <taxon>Endopterygota</taxon>
        <taxon>Hymenoptera</taxon>
        <taxon>Apocrita</taxon>
        <taxon>Proctotrupomorpha</taxon>
        <taxon>Chalcidoidea</taxon>
        <taxon>Aphelinidae</taxon>
        <taxon>Aphelininae</taxon>
        <taxon>Eretmocerus</taxon>
    </lineage>
</organism>
<dbReference type="Proteomes" id="UP001239111">
    <property type="component" value="Chromosome 1"/>
</dbReference>
<evidence type="ECO:0000313" key="1">
    <source>
        <dbReference type="EMBL" id="KAJ8682077.1"/>
    </source>
</evidence>
<keyword evidence="2" id="KW-1185">Reference proteome</keyword>
<accession>A0ACC2PI31</accession>
<gene>
    <name evidence="1" type="ORF">QAD02_017869</name>
</gene>
<reference evidence="1" key="1">
    <citation type="submission" date="2023-04" db="EMBL/GenBank/DDBJ databases">
        <title>A chromosome-level genome assembly of the parasitoid wasp Eretmocerus hayati.</title>
        <authorList>
            <person name="Zhong Y."/>
            <person name="Liu S."/>
            <person name="Liu Y."/>
        </authorList>
    </citation>
    <scope>NUCLEOTIDE SEQUENCE</scope>
    <source>
        <strain evidence="1">ZJU_SS_LIU_2023</strain>
    </source>
</reference>
<dbReference type="EMBL" id="CM056741">
    <property type="protein sequence ID" value="KAJ8682077.1"/>
    <property type="molecule type" value="Genomic_DNA"/>
</dbReference>
<sequence length="164" mass="18718">MLCCTGICDHHLPLDGSSDVRIYPSISYQEIFTEKYYFANIYRHDRCIVDRGRLDHLINVATSCHLQAELLEVATCEIRSSHQPVGRVVDIEPRSNTQEPGRQFQETVARTRDARRLSKAQRAARNAAWMPSMPSLSELKVHIKMIENHFGRKIAGSESDHGKE</sequence>
<proteinExistence type="predicted"/>
<comment type="caution">
    <text evidence="1">The sequence shown here is derived from an EMBL/GenBank/DDBJ whole genome shotgun (WGS) entry which is preliminary data.</text>
</comment>
<name>A0ACC2PI31_9HYME</name>